<keyword evidence="1" id="KW-1133">Transmembrane helix</keyword>
<keyword evidence="1" id="KW-0472">Membrane</keyword>
<evidence type="ECO:0000313" key="2">
    <source>
        <dbReference type="EMBL" id="MDC7787539.1"/>
    </source>
</evidence>
<reference evidence="2" key="2">
    <citation type="submission" date="2023-02" db="EMBL/GenBank/DDBJ databases">
        <authorList>
            <person name="Rayyan A."/>
            <person name="Meyer T."/>
            <person name="Kyndt J.A."/>
        </authorList>
    </citation>
    <scope>NUCLEOTIDE SEQUENCE</scope>
    <source>
        <strain evidence="2">DSM 9987</strain>
    </source>
</reference>
<dbReference type="RefSeq" id="WP_272778379.1">
    <property type="nucleotide sequence ID" value="NZ_JAQQLI010000029.1"/>
</dbReference>
<feature type="transmembrane region" description="Helical" evidence="1">
    <location>
        <begin position="26"/>
        <end position="53"/>
    </location>
</feature>
<organism evidence="2 3">
    <name type="scientific">Rhodoplanes tepidamans</name>
    <name type="common">Rhodoplanes cryptolactis</name>
    <dbReference type="NCBI Taxonomy" id="200616"/>
    <lineage>
        <taxon>Bacteria</taxon>
        <taxon>Pseudomonadati</taxon>
        <taxon>Pseudomonadota</taxon>
        <taxon>Alphaproteobacteria</taxon>
        <taxon>Hyphomicrobiales</taxon>
        <taxon>Nitrobacteraceae</taxon>
        <taxon>Rhodoplanes</taxon>
    </lineage>
</organism>
<dbReference type="Proteomes" id="UP001165652">
    <property type="component" value="Unassembled WGS sequence"/>
</dbReference>
<dbReference type="EMBL" id="JAQQLI010000029">
    <property type="protein sequence ID" value="MDC7787539.1"/>
    <property type="molecule type" value="Genomic_DNA"/>
</dbReference>
<feature type="transmembrane region" description="Helical" evidence="1">
    <location>
        <begin position="65"/>
        <end position="86"/>
    </location>
</feature>
<reference evidence="2" key="1">
    <citation type="journal article" date="2023" name="Microbiol Resour">
        <title>Genome Sequences of Rhodoplanes serenus and Two Thermotolerant Strains, Rhodoplanes tepidamans and 'Rhodoplanes cryptolactis,' Further Refine the Genus.</title>
        <authorList>
            <person name="Rayyan A.A."/>
            <person name="Kyndt J.A."/>
        </authorList>
    </citation>
    <scope>NUCLEOTIDE SEQUENCE</scope>
    <source>
        <strain evidence="2">DSM 9987</strain>
    </source>
</reference>
<comment type="caution">
    <text evidence="2">The sequence shown here is derived from an EMBL/GenBank/DDBJ whole genome shotgun (WGS) entry which is preliminary data.</text>
</comment>
<evidence type="ECO:0000313" key="3">
    <source>
        <dbReference type="Proteomes" id="UP001165652"/>
    </source>
</evidence>
<proteinExistence type="predicted"/>
<keyword evidence="1" id="KW-0812">Transmembrane</keyword>
<protein>
    <submittedName>
        <fullName evidence="2">Uncharacterized protein</fullName>
    </submittedName>
</protein>
<keyword evidence="3" id="KW-1185">Reference proteome</keyword>
<gene>
    <name evidence="2" type="ORF">PQJ73_17760</name>
</gene>
<accession>A0ABT5JCZ2</accession>
<evidence type="ECO:0000256" key="1">
    <source>
        <dbReference type="SAM" id="Phobius"/>
    </source>
</evidence>
<sequence>MTPTQIDHCGFDADRHSRFPRRRATVVAQLVASLALVLSIAVLITVVGLQAAVAAPLHHGTTGGLPIAGLVSLGLVAVGGLTVLIAGHGRALHPRD</sequence>
<name>A0ABT5JCZ2_RHOTP</name>